<keyword evidence="1" id="KW-0472">Membrane</keyword>
<evidence type="ECO:0000256" key="1">
    <source>
        <dbReference type="SAM" id="Phobius"/>
    </source>
</evidence>
<proteinExistence type="predicted"/>
<keyword evidence="1" id="KW-0812">Transmembrane</keyword>
<evidence type="ECO:0000313" key="3">
    <source>
        <dbReference type="Proteomes" id="UP000240572"/>
    </source>
</evidence>
<feature type="transmembrane region" description="Helical" evidence="1">
    <location>
        <begin position="68"/>
        <end position="88"/>
    </location>
</feature>
<organism evidence="2 3">
    <name type="scientific">Taibaiella chishuiensis</name>
    <dbReference type="NCBI Taxonomy" id="1434707"/>
    <lineage>
        <taxon>Bacteria</taxon>
        <taxon>Pseudomonadati</taxon>
        <taxon>Bacteroidota</taxon>
        <taxon>Chitinophagia</taxon>
        <taxon>Chitinophagales</taxon>
        <taxon>Chitinophagaceae</taxon>
        <taxon>Taibaiella</taxon>
    </lineage>
</organism>
<dbReference type="EMBL" id="PYGD01000008">
    <property type="protein sequence ID" value="PSK90354.1"/>
    <property type="molecule type" value="Genomic_DNA"/>
</dbReference>
<dbReference type="AlphaFoldDB" id="A0A2P8CZG5"/>
<sequence length="120" mass="13610">MNMDYKVFTNVCTALCTLCIVVFSSWFLSWSPMAMITIYWKDFGLCLMAWSVILFVLYFVFRRSSIALYFLSIAAFLLLAGLCIFLFAPKQSSPELGFTAMRCMAHGYLFAGSPYQLLAA</sequence>
<reference evidence="2 3" key="1">
    <citation type="submission" date="2018-03" db="EMBL/GenBank/DDBJ databases">
        <title>Genomic Encyclopedia of Type Strains, Phase III (KMG-III): the genomes of soil and plant-associated and newly described type strains.</title>
        <authorList>
            <person name="Whitman W."/>
        </authorList>
    </citation>
    <scope>NUCLEOTIDE SEQUENCE [LARGE SCALE GENOMIC DNA]</scope>
    <source>
        <strain evidence="2 3">CGMCC 1.12700</strain>
    </source>
</reference>
<comment type="caution">
    <text evidence="2">The sequence shown here is derived from an EMBL/GenBank/DDBJ whole genome shotgun (WGS) entry which is preliminary data.</text>
</comment>
<dbReference type="RefSeq" id="WP_146146802.1">
    <property type="nucleotide sequence ID" value="NZ_PYGD01000008.1"/>
</dbReference>
<accession>A0A2P8CZG5</accession>
<feature type="transmembrane region" description="Helical" evidence="1">
    <location>
        <begin position="39"/>
        <end position="61"/>
    </location>
</feature>
<keyword evidence="3" id="KW-1185">Reference proteome</keyword>
<keyword evidence="1" id="KW-1133">Transmembrane helix</keyword>
<feature type="transmembrane region" description="Helical" evidence="1">
    <location>
        <begin position="7"/>
        <end position="27"/>
    </location>
</feature>
<dbReference type="Proteomes" id="UP000240572">
    <property type="component" value="Unassembled WGS sequence"/>
</dbReference>
<protein>
    <submittedName>
        <fullName evidence="2">Uncharacterized protein</fullName>
    </submittedName>
</protein>
<gene>
    <name evidence="2" type="ORF">B0I18_10884</name>
</gene>
<name>A0A2P8CZG5_9BACT</name>
<evidence type="ECO:0000313" key="2">
    <source>
        <dbReference type="EMBL" id="PSK90354.1"/>
    </source>
</evidence>